<feature type="region of interest" description="Disordered" evidence="1">
    <location>
        <begin position="264"/>
        <end position="401"/>
    </location>
</feature>
<keyword evidence="4" id="KW-1185">Reference proteome</keyword>
<feature type="domain" description="Coenzyme Q-binding protein COQ10 START" evidence="2">
    <location>
        <begin position="129"/>
        <end position="249"/>
    </location>
</feature>
<dbReference type="Gene3D" id="3.30.530.20">
    <property type="match status" value="1"/>
</dbReference>
<dbReference type="Proteomes" id="UP001500909">
    <property type="component" value="Unassembled WGS sequence"/>
</dbReference>
<dbReference type="CDD" id="cd07817">
    <property type="entry name" value="SRPBCC_8"/>
    <property type="match status" value="1"/>
</dbReference>
<proteinExistence type="predicted"/>
<protein>
    <recommendedName>
        <fullName evidence="2">Coenzyme Q-binding protein COQ10 START domain-containing protein</fullName>
    </recommendedName>
</protein>
<evidence type="ECO:0000313" key="4">
    <source>
        <dbReference type="Proteomes" id="UP001500909"/>
    </source>
</evidence>
<dbReference type="InterPro" id="IPR005031">
    <property type="entry name" value="COQ10_START"/>
</dbReference>
<dbReference type="InterPro" id="IPR047137">
    <property type="entry name" value="ORF3"/>
</dbReference>
<feature type="compositionally biased region" description="Acidic residues" evidence="1">
    <location>
        <begin position="298"/>
        <end position="401"/>
    </location>
</feature>
<dbReference type="EMBL" id="BAAABY010000025">
    <property type="protein sequence ID" value="GAA0467571.1"/>
    <property type="molecule type" value="Genomic_DNA"/>
</dbReference>
<evidence type="ECO:0000313" key="3">
    <source>
        <dbReference type="EMBL" id="GAA0467571.1"/>
    </source>
</evidence>
<feature type="compositionally biased region" description="Basic and acidic residues" evidence="1">
    <location>
        <begin position="266"/>
        <end position="280"/>
    </location>
</feature>
<dbReference type="PANTHER" id="PTHR33824:SF7">
    <property type="entry name" value="POLYKETIDE CYCLASE_DEHYDRASE AND LIPID TRANSPORT SUPERFAMILY PROTEIN"/>
    <property type="match status" value="1"/>
</dbReference>
<dbReference type="Pfam" id="PF03364">
    <property type="entry name" value="Polyketide_cyc"/>
    <property type="match status" value="1"/>
</dbReference>
<organism evidence="3 4">
    <name type="scientific">Streptomyces olivaceiscleroticus</name>
    <dbReference type="NCBI Taxonomy" id="68245"/>
    <lineage>
        <taxon>Bacteria</taxon>
        <taxon>Bacillati</taxon>
        <taxon>Actinomycetota</taxon>
        <taxon>Actinomycetes</taxon>
        <taxon>Kitasatosporales</taxon>
        <taxon>Streptomycetaceae</taxon>
        <taxon>Streptomyces</taxon>
    </lineage>
</organism>
<dbReference type="PANTHER" id="PTHR33824">
    <property type="entry name" value="POLYKETIDE CYCLASE/DEHYDRASE AND LIPID TRANSPORT SUPERFAMILY PROTEIN"/>
    <property type="match status" value="1"/>
</dbReference>
<dbReference type="InterPro" id="IPR023393">
    <property type="entry name" value="START-like_dom_sf"/>
</dbReference>
<dbReference type="SUPFAM" id="SSF55961">
    <property type="entry name" value="Bet v1-like"/>
    <property type="match status" value="1"/>
</dbReference>
<evidence type="ECO:0000259" key="2">
    <source>
        <dbReference type="Pfam" id="PF03364"/>
    </source>
</evidence>
<accession>A0ABN1A4U8</accession>
<sequence length="401" mass="43698">MADDKRGGTATRLKDTIVNSPATDRLKEEASAFAAAQAQRLLIAGGRKLGAATTRLQDMAEGNGPGLGRMVLDGGRRIAEGEGPLRAAVGAGASGAKERIQETLRKAGGGAKSGTGQGSFVTVVEDTDVGVPVRTAYDQWTQFQEFSTFTKGVQNVDRADDTTSNWRAKIFWSSRSWQASVTEQVPDRRIAWTAEGAKASLKGVVTFHELAPDLTRVLLVIEYYPKGLFERTGNIWRAQGRRARLDLKHFRRFVMLRGESTGGWRGEIRDGEVVESHEDAVDREEDQEPASPDTAADGQEEPAESADQEAPEDSEDLVEPEGPADPEDSAAPEDTEDPEEAYDDEEFADEDAGGEEEYADEPEAYEDAEDEDPEAADVEAEAAEDAEAEEYEDEPEPERVR</sequence>
<gene>
    <name evidence="3" type="ORF">GCM10010361_34710</name>
</gene>
<name>A0ABN1A4U8_9ACTN</name>
<dbReference type="RefSeq" id="WP_346095915.1">
    <property type="nucleotide sequence ID" value="NZ_BAAABY010000025.1"/>
</dbReference>
<comment type="caution">
    <text evidence="3">The sequence shown here is derived from an EMBL/GenBank/DDBJ whole genome shotgun (WGS) entry which is preliminary data.</text>
</comment>
<evidence type="ECO:0000256" key="1">
    <source>
        <dbReference type="SAM" id="MobiDB-lite"/>
    </source>
</evidence>
<reference evidence="3 4" key="1">
    <citation type="journal article" date="2019" name="Int. J. Syst. Evol. Microbiol.">
        <title>The Global Catalogue of Microorganisms (GCM) 10K type strain sequencing project: providing services to taxonomists for standard genome sequencing and annotation.</title>
        <authorList>
            <consortium name="The Broad Institute Genomics Platform"/>
            <consortium name="The Broad Institute Genome Sequencing Center for Infectious Disease"/>
            <person name="Wu L."/>
            <person name="Ma J."/>
        </authorList>
    </citation>
    <scope>NUCLEOTIDE SEQUENCE [LARGE SCALE GENOMIC DNA]</scope>
    <source>
        <strain evidence="3 4">JCM 4805</strain>
    </source>
</reference>